<evidence type="ECO:0000313" key="3">
    <source>
        <dbReference type="Proteomes" id="UP000002190"/>
    </source>
</evidence>
<accession>D5WFL6</accession>
<dbReference type="AlphaFoldDB" id="D5WFL6"/>
<keyword evidence="1" id="KW-0812">Transmembrane</keyword>
<name>D5WFL6_PARAM</name>
<keyword evidence="1" id="KW-0472">Membrane</keyword>
<gene>
    <name evidence="2" type="ordered locus">BC1002_3372</name>
</gene>
<proteinExistence type="predicted"/>
<organism evidence="2 3">
    <name type="scientific">Paraburkholderia atlantica</name>
    <dbReference type="NCBI Taxonomy" id="2654982"/>
    <lineage>
        <taxon>Bacteria</taxon>
        <taxon>Pseudomonadati</taxon>
        <taxon>Pseudomonadota</taxon>
        <taxon>Betaproteobacteria</taxon>
        <taxon>Burkholderiales</taxon>
        <taxon>Burkholderiaceae</taxon>
        <taxon>Paraburkholderia</taxon>
    </lineage>
</organism>
<dbReference type="Proteomes" id="UP000002190">
    <property type="component" value="Chromosome 2"/>
</dbReference>
<protein>
    <submittedName>
        <fullName evidence="2">Uncharacterized protein</fullName>
    </submittedName>
</protein>
<reference evidence="2 3" key="2">
    <citation type="journal article" date="2012" name="J. Bacteriol.">
        <title>Genome Sequences of Burkholderia sp. Strains CCGE1002 and H160, Isolated from Legume Nodules in Mexico and Brazil.</title>
        <authorList>
            <person name="Ormeno-Orrillo E."/>
            <person name="Rogel M.A."/>
            <person name="Chueire L.M."/>
            <person name="Tiedje J.M."/>
            <person name="Martinez-Romero E."/>
            <person name="Hungria M."/>
        </authorList>
    </citation>
    <scope>NUCLEOTIDE SEQUENCE [LARGE SCALE GENOMIC DNA]</scope>
    <source>
        <strain evidence="2 3">CCGE1002</strain>
    </source>
</reference>
<dbReference type="EMBL" id="CP002014">
    <property type="protein sequence ID" value="ADG17406.1"/>
    <property type="molecule type" value="Genomic_DNA"/>
</dbReference>
<keyword evidence="1" id="KW-1133">Transmembrane helix</keyword>
<evidence type="ECO:0000313" key="2">
    <source>
        <dbReference type="EMBL" id="ADG17406.1"/>
    </source>
</evidence>
<feature type="transmembrane region" description="Helical" evidence="1">
    <location>
        <begin position="21"/>
        <end position="43"/>
    </location>
</feature>
<dbReference type="eggNOG" id="ENOG50316W7">
    <property type="taxonomic scope" value="Bacteria"/>
</dbReference>
<evidence type="ECO:0000256" key="1">
    <source>
        <dbReference type="SAM" id="Phobius"/>
    </source>
</evidence>
<dbReference type="HOGENOM" id="CLU_187460_0_0_4"/>
<dbReference type="KEGG" id="bge:BC1002_3372"/>
<sequence length="91" mass="9916">MRRCSIQLRNYLLNRSELHVEFVPLALFAIAVLGLGCAATVLLTDWIPDSIGALASQHGRFVGQGEQRGKAVAPNRARVQAEAMNVVRTSN</sequence>
<reference evidence="3" key="1">
    <citation type="submission" date="2010-04" db="EMBL/GenBank/DDBJ databases">
        <title>Complete sequence of chromosome 2 of Burkholderia sp. CCGE1002.</title>
        <authorList>
            <consortium name="US DOE Joint Genome Institute"/>
            <person name="Lucas S."/>
            <person name="Copeland A."/>
            <person name="Lapidus A."/>
            <person name="Cheng J.-F."/>
            <person name="Bruce D."/>
            <person name="Goodwin L."/>
            <person name="Pitluck S."/>
            <person name="Chertkov O."/>
            <person name="Detter J.C."/>
            <person name="Han C."/>
            <person name="Tapia R."/>
            <person name="Land M."/>
            <person name="Hauser L."/>
            <person name="Kyrpides N."/>
            <person name="Ovchinnikova G."/>
            <person name="Martinez-Romero E."/>
            <person name="Hernandez M.A.R."/>
            <person name="Tiedje J.M."/>
            <person name="Woyke T."/>
        </authorList>
    </citation>
    <scope>NUCLEOTIDE SEQUENCE [LARGE SCALE GENOMIC DNA]</scope>
    <source>
        <strain evidence="3">CCGE1002</strain>
    </source>
</reference>